<sequence>MLNWRKKLTRICLVYIRNMGAISRHLDAKEC</sequence>
<dbReference type="EMBL" id="GGEC01006938">
    <property type="protein sequence ID" value="MBW87421.1"/>
    <property type="molecule type" value="Transcribed_RNA"/>
</dbReference>
<proteinExistence type="predicted"/>
<evidence type="ECO:0000313" key="1">
    <source>
        <dbReference type="EMBL" id="MBW87421.1"/>
    </source>
</evidence>
<protein>
    <submittedName>
        <fullName evidence="1">Uncharacterized protein</fullName>
    </submittedName>
</protein>
<name>A0A2P2J1T9_RHIMU</name>
<organism evidence="1">
    <name type="scientific">Rhizophora mucronata</name>
    <name type="common">Asiatic mangrove</name>
    <dbReference type="NCBI Taxonomy" id="61149"/>
    <lineage>
        <taxon>Eukaryota</taxon>
        <taxon>Viridiplantae</taxon>
        <taxon>Streptophyta</taxon>
        <taxon>Embryophyta</taxon>
        <taxon>Tracheophyta</taxon>
        <taxon>Spermatophyta</taxon>
        <taxon>Magnoliopsida</taxon>
        <taxon>eudicotyledons</taxon>
        <taxon>Gunneridae</taxon>
        <taxon>Pentapetalae</taxon>
        <taxon>rosids</taxon>
        <taxon>fabids</taxon>
        <taxon>Malpighiales</taxon>
        <taxon>Rhizophoraceae</taxon>
        <taxon>Rhizophora</taxon>
    </lineage>
</organism>
<accession>A0A2P2J1T9</accession>
<dbReference type="AlphaFoldDB" id="A0A2P2J1T9"/>
<reference evidence="1" key="1">
    <citation type="submission" date="2018-02" db="EMBL/GenBank/DDBJ databases">
        <title>Rhizophora mucronata_Transcriptome.</title>
        <authorList>
            <person name="Meera S.P."/>
            <person name="Sreeshan A."/>
            <person name="Augustine A."/>
        </authorList>
    </citation>
    <scope>NUCLEOTIDE SEQUENCE</scope>
    <source>
        <tissue evidence="1">Leaf</tissue>
    </source>
</reference>